<protein>
    <submittedName>
        <fullName evidence="1">Uncharacterized protein</fullName>
    </submittedName>
</protein>
<dbReference type="AlphaFoldDB" id="A0A8H6SMA7"/>
<comment type="caution">
    <text evidence="1">The sequence shown here is derived from an EMBL/GenBank/DDBJ whole genome shotgun (WGS) entry which is preliminary data.</text>
</comment>
<gene>
    <name evidence="1" type="ORF">MIND_00690400</name>
</gene>
<evidence type="ECO:0000313" key="1">
    <source>
        <dbReference type="EMBL" id="KAF7301256.1"/>
    </source>
</evidence>
<name>A0A8H6SMA7_9AGAR</name>
<accession>A0A8H6SMA7</accession>
<reference evidence="1" key="1">
    <citation type="submission" date="2020-05" db="EMBL/GenBank/DDBJ databases">
        <title>Mycena genomes resolve the evolution of fungal bioluminescence.</title>
        <authorList>
            <person name="Tsai I.J."/>
        </authorList>
    </citation>
    <scope>NUCLEOTIDE SEQUENCE</scope>
    <source>
        <strain evidence="1">171206Taipei</strain>
    </source>
</reference>
<evidence type="ECO:0000313" key="2">
    <source>
        <dbReference type="Proteomes" id="UP000636479"/>
    </source>
</evidence>
<dbReference type="GeneID" id="59346128"/>
<dbReference type="EMBL" id="JACAZF010000006">
    <property type="protein sequence ID" value="KAF7301256.1"/>
    <property type="molecule type" value="Genomic_DNA"/>
</dbReference>
<dbReference type="Proteomes" id="UP000636479">
    <property type="component" value="Unassembled WGS sequence"/>
</dbReference>
<organism evidence="1 2">
    <name type="scientific">Mycena indigotica</name>
    <dbReference type="NCBI Taxonomy" id="2126181"/>
    <lineage>
        <taxon>Eukaryota</taxon>
        <taxon>Fungi</taxon>
        <taxon>Dikarya</taxon>
        <taxon>Basidiomycota</taxon>
        <taxon>Agaricomycotina</taxon>
        <taxon>Agaricomycetes</taxon>
        <taxon>Agaricomycetidae</taxon>
        <taxon>Agaricales</taxon>
        <taxon>Marasmiineae</taxon>
        <taxon>Mycenaceae</taxon>
        <taxon>Mycena</taxon>
    </lineage>
</organism>
<keyword evidence="2" id="KW-1185">Reference proteome</keyword>
<proteinExistence type="predicted"/>
<sequence length="155" mass="17406">MSAKPMSKPDAVQGDVFHSFSFELQVESASQCAPACLGEKVVEAEEYYHRELRRFAEVKEEKLRAQVIQKRYPVLISALDMKVKEALVVLELVATKEEFEDVVCSLGLMGVVQRMKEKTRPIRCSRGDGDAIYFAEDDALKTVNGGTSRRIFGQT</sequence>
<dbReference type="RefSeq" id="XP_037219256.1">
    <property type="nucleotide sequence ID" value="XM_037363612.1"/>
</dbReference>